<evidence type="ECO:0000313" key="1">
    <source>
        <dbReference type="EMBL" id="MCE3215200.1"/>
    </source>
</evidence>
<dbReference type="Proteomes" id="UP000823775">
    <property type="component" value="Unassembled WGS sequence"/>
</dbReference>
<reference evidence="1 2" key="1">
    <citation type="journal article" date="2021" name="BMC Genomics">
        <title>Datura genome reveals duplications of psychoactive alkaloid biosynthetic genes and high mutation rate following tissue culture.</title>
        <authorList>
            <person name="Rajewski A."/>
            <person name="Carter-House D."/>
            <person name="Stajich J."/>
            <person name="Litt A."/>
        </authorList>
    </citation>
    <scope>NUCLEOTIDE SEQUENCE [LARGE SCALE GENOMIC DNA]</scope>
    <source>
        <strain evidence="1">AR-01</strain>
    </source>
</reference>
<evidence type="ECO:0000313" key="2">
    <source>
        <dbReference type="Proteomes" id="UP000823775"/>
    </source>
</evidence>
<accession>A0ABS8WQK9</accession>
<comment type="caution">
    <text evidence="1">The sequence shown here is derived from an EMBL/GenBank/DDBJ whole genome shotgun (WGS) entry which is preliminary data.</text>
</comment>
<sequence>MPCLSFVLVLGQEIDITPEAINFIYWGDLVHPSSGFTRRLVAKENQYAWVKGVIAKGYNLSEGTKVEQVQHGMSPRKVVLPTMEATHPGDPYRGQISHEDHGDPYRLSGISHDGPMLFLHLFRESSYSLSFLLCLGDMHDFVGGVDALVGLAM</sequence>
<protein>
    <submittedName>
        <fullName evidence="1">Uncharacterized protein</fullName>
    </submittedName>
</protein>
<organism evidence="1 2">
    <name type="scientific">Datura stramonium</name>
    <name type="common">Jimsonweed</name>
    <name type="synonym">Common thornapple</name>
    <dbReference type="NCBI Taxonomy" id="4076"/>
    <lineage>
        <taxon>Eukaryota</taxon>
        <taxon>Viridiplantae</taxon>
        <taxon>Streptophyta</taxon>
        <taxon>Embryophyta</taxon>
        <taxon>Tracheophyta</taxon>
        <taxon>Spermatophyta</taxon>
        <taxon>Magnoliopsida</taxon>
        <taxon>eudicotyledons</taxon>
        <taxon>Gunneridae</taxon>
        <taxon>Pentapetalae</taxon>
        <taxon>asterids</taxon>
        <taxon>lamiids</taxon>
        <taxon>Solanales</taxon>
        <taxon>Solanaceae</taxon>
        <taxon>Solanoideae</taxon>
        <taxon>Datureae</taxon>
        <taxon>Datura</taxon>
    </lineage>
</organism>
<keyword evidence="2" id="KW-1185">Reference proteome</keyword>
<name>A0ABS8WQK9_DATST</name>
<dbReference type="EMBL" id="JACEIK010010455">
    <property type="protein sequence ID" value="MCE3215200.1"/>
    <property type="molecule type" value="Genomic_DNA"/>
</dbReference>
<gene>
    <name evidence="1" type="ORF">HAX54_001242</name>
</gene>
<proteinExistence type="predicted"/>